<proteinExistence type="predicted"/>
<dbReference type="EMBL" id="CP016907">
    <property type="protein sequence ID" value="AOC96969.1"/>
    <property type="molecule type" value="Genomic_DNA"/>
</dbReference>
<dbReference type="Proteomes" id="UP000093276">
    <property type="component" value="Chromosome"/>
</dbReference>
<dbReference type="GeneID" id="32309772"/>
<evidence type="ECO:0000313" key="1">
    <source>
        <dbReference type="EMBL" id="AOC96969.1"/>
    </source>
</evidence>
<reference evidence="1 2" key="1">
    <citation type="submission" date="2016-08" db="EMBL/GenBank/DDBJ databases">
        <title>Complete genome sequence of Flavobacterium johnsoniae strain GSE09, a volatile-producing biocontrol agent isolated from cucumber (Cucumis sativus).</title>
        <authorList>
            <person name="Jeong J.-J."/>
            <person name="Oh J.Y."/>
            <person name="Jim Y.J."/>
            <person name="Sang M.K."/>
            <person name="Kim K.D."/>
        </authorList>
    </citation>
    <scope>NUCLEOTIDE SEQUENCE [LARGE SCALE GENOMIC DNA]</scope>
    <source>
        <strain evidence="1 2">GSE09</strain>
    </source>
</reference>
<name>A0AAC9D5H4_9FLAO</name>
<dbReference type="AlphaFoldDB" id="A0AAC9D5H4"/>
<dbReference type="RefSeq" id="WP_066034734.1">
    <property type="nucleotide sequence ID" value="NZ_CP016907.1"/>
</dbReference>
<accession>A0AAC9D5H4</accession>
<dbReference type="KEGG" id="fjg:BB050_03891"/>
<evidence type="ECO:0000313" key="2">
    <source>
        <dbReference type="Proteomes" id="UP000093276"/>
    </source>
</evidence>
<gene>
    <name evidence="1" type="ORF">BB050_03891</name>
</gene>
<protein>
    <submittedName>
        <fullName evidence="1">Uncharacterized protein</fullName>
    </submittedName>
</protein>
<organism evidence="1 2">
    <name type="scientific">Flavobacterium anhuiense</name>
    <dbReference type="NCBI Taxonomy" id="459526"/>
    <lineage>
        <taxon>Bacteria</taxon>
        <taxon>Pseudomonadati</taxon>
        <taxon>Bacteroidota</taxon>
        <taxon>Flavobacteriia</taxon>
        <taxon>Flavobacteriales</taxon>
        <taxon>Flavobacteriaceae</taxon>
        <taxon>Flavobacterium</taxon>
    </lineage>
</organism>
<sequence>MAQAAKTASKQNFSFFKTQTDGLSLVFRSLDELFILTFFLAPGALKTEVIPSEPVRISMAGPENTADESFSGSLPWRRRRAVSRNISMFLQAGIRRDEMILFLFDIPNGKYSSYYAYEVIIKYQIDFKQDFIF</sequence>